<dbReference type="CDD" id="cd19077">
    <property type="entry name" value="AKR_AKR8A1-2"/>
    <property type="match status" value="1"/>
</dbReference>
<keyword evidence="1" id="KW-0560">Oxidoreductase</keyword>
<dbReference type="GeneID" id="27325815"/>
<dbReference type="InterPro" id="IPR023210">
    <property type="entry name" value="NADP_OxRdtase_dom"/>
</dbReference>
<dbReference type="OMA" id="YPVEETI"/>
<dbReference type="InterPro" id="IPR036812">
    <property type="entry name" value="NAD(P)_OxRdtase_dom_sf"/>
</dbReference>
<dbReference type="RefSeq" id="XP_016219849.1">
    <property type="nucleotide sequence ID" value="XM_016372938.1"/>
</dbReference>
<protein>
    <recommendedName>
        <fullName evidence="2">NADP-dependent oxidoreductase domain-containing protein</fullName>
    </recommendedName>
</protein>
<dbReference type="HOGENOM" id="CLU_023205_2_1_1"/>
<keyword evidence="4" id="KW-1185">Reference proteome</keyword>
<dbReference type="Proteomes" id="UP000054302">
    <property type="component" value="Unassembled WGS sequence"/>
</dbReference>
<evidence type="ECO:0000256" key="1">
    <source>
        <dbReference type="ARBA" id="ARBA00023002"/>
    </source>
</evidence>
<dbReference type="InterPro" id="IPR050791">
    <property type="entry name" value="Aldo-Keto_reductase"/>
</dbReference>
<feature type="domain" description="NADP-dependent oxidoreductase" evidence="2">
    <location>
        <begin position="15"/>
        <end position="324"/>
    </location>
</feature>
<dbReference type="Gene3D" id="3.20.20.100">
    <property type="entry name" value="NADP-dependent oxidoreductase domain"/>
    <property type="match status" value="1"/>
</dbReference>
<evidence type="ECO:0000259" key="2">
    <source>
        <dbReference type="Pfam" id="PF00248"/>
    </source>
</evidence>
<gene>
    <name evidence="3" type="ORF">PV10_07970</name>
</gene>
<dbReference type="EMBL" id="KN847525">
    <property type="protein sequence ID" value="KIV88275.1"/>
    <property type="molecule type" value="Genomic_DNA"/>
</dbReference>
<evidence type="ECO:0000313" key="3">
    <source>
        <dbReference type="EMBL" id="KIV88275.1"/>
    </source>
</evidence>
<reference evidence="3 4" key="1">
    <citation type="submission" date="2015-01" db="EMBL/GenBank/DDBJ databases">
        <title>The Genome Sequence of Exophiala mesophila CBS40295.</title>
        <authorList>
            <consortium name="The Broad Institute Genomics Platform"/>
            <person name="Cuomo C."/>
            <person name="de Hoog S."/>
            <person name="Gorbushina A."/>
            <person name="Stielow B."/>
            <person name="Teixiera M."/>
            <person name="Abouelleil A."/>
            <person name="Chapman S.B."/>
            <person name="Priest M."/>
            <person name="Young S.K."/>
            <person name="Wortman J."/>
            <person name="Nusbaum C."/>
            <person name="Birren B."/>
        </authorList>
    </citation>
    <scope>NUCLEOTIDE SEQUENCE [LARGE SCALE GENOMIC DNA]</scope>
    <source>
        <strain evidence="3 4">CBS 40295</strain>
    </source>
</reference>
<proteinExistence type="predicted"/>
<dbReference type="Pfam" id="PF00248">
    <property type="entry name" value="Aldo_ket_red"/>
    <property type="match status" value="1"/>
</dbReference>
<dbReference type="PANTHER" id="PTHR43625">
    <property type="entry name" value="AFLATOXIN B1 ALDEHYDE REDUCTASE"/>
    <property type="match status" value="1"/>
</dbReference>
<evidence type="ECO:0000313" key="4">
    <source>
        <dbReference type="Proteomes" id="UP000054302"/>
    </source>
</evidence>
<organism evidence="3 4">
    <name type="scientific">Exophiala mesophila</name>
    <name type="common">Black yeast-like fungus</name>
    <dbReference type="NCBI Taxonomy" id="212818"/>
    <lineage>
        <taxon>Eukaryota</taxon>
        <taxon>Fungi</taxon>
        <taxon>Dikarya</taxon>
        <taxon>Ascomycota</taxon>
        <taxon>Pezizomycotina</taxon>
        <taxon>Eurotiomycetes</taxon>
        <taxon>Chaetothyriomycetidae</taxon>
        <taxon>Chaetothyriales</taxon>
        <taxon>Herpotrichiellaceae</taxon>
        <taxon>Exophiala</taxon>
    </lineage>
</organism>
<dbReference type="OrthoDB" id="37537at2759"/>
<dbReference type="GO" id="GO:0016491">
    <property type="term" value="F:oxidoreductase activity"/>
    <property type="evidence" value="ECO:0007669"/>
    <property type="project" value="UniProtKB-KW"/>
</dbReference>
<dbReference type="PANTHER" id="PTHR43625:SF78">
    <property type="entry name" value="PYRIDOXAL REDUCTASE-RELATED"/>
    <property type="match status" value="1"/>
</dbReference>
<dbReference type="AlphaFoldDB" id="A0A0D1WHH7"/>
<name>A0A0D1WHH7_EXOME</name>
<dbReference type="GO" id="GO:0005737">
    <property type="term" value="C:cytoplasm"/>
    <property type="evidence" value="ECO:0007669"/>
    <property type="project" value="TreeGrafter"/>
</dbReference>
<accession>A0A0D1WHH7</accession>
<dbReference type="SUPFAM" id="SSF51430">
    <property type="entry name" value="NAD(P)-linked oxidoreductase"/>
    <property type="match status" value="1"/>
</dbReference>
<sequence>MSTQPVKLLGKDIAPIGFGLMGLTWRFPPQPAAASFQAMDTAMSQGLNFWNGGELYGTPDRHSCHLLNEYFTQHPEHADKVVLSIKGGTELGSLKPDGSAKNVRRSVEDCLRILDGKKTIDLFECARVDPTVPFEETMGTLAELVREGKIGGIGLSEVKASTVERAHKIHPIAAVEVELSLWATDILENGVAETCGRLGIPVVAYSPLARGALTGNPIRKNAEIPDTDFRKHLPKFQDDALEYNNRITDEVAKLADRKGVTRAQIAISWVAGLSGRSFTNRHGNVVKLGTIVPIPGATTSERVIENSKLVELTEDEFAEIDDLLRRNPTVGARYPAAMAAVVEG</sequence>
<dbReference type="STRING" id="212818.A0A0D1WHH7"/>
<dbReference type="VEuPathDB" id="FungiDB:PV10_07970"/>